<accession>A0AAP0K7R0</accession>
<keyword evidence="9" id="KW-0812">Transmembrane</keyword>
<evidence type="ECO:0000256" key="10">
    <source>
        <dbReference type="SAM" id="SignalP"/>
    </source>
</evidence>
<name>A0AAP0K7R0_9MAGN</name>
<reference evidence="12 13" key="1">
    <citation type="submission" date="2024-01" db="EMBL/GenBank/DDBJ databases">
        <title>Genome assemblies of Stephania.</title>
        <authorList>
            <person name="Yang L."/>
        </authorList>
    </citation>
    <scope>NUCLEOTIDE SEQUENCE [LARGE SCALE GENOMIC DNA]</scope>
    <source>
        <strain evidence="12">QJT</strain>
        <tissue evidence="12">Leaf</tissue>
    </source>
</reference>
<evidence type="ECO:0000256" key="8">
    <source>
        <dbReference type="SAM" id="MobiDB-lite"/>
    </source>
</evidence>
<sequence length="196" mass="19339">MGLVGVVCGLIVSMLWAGAMAQSGCTTALIGLAPCLSYVTGNATTPSTSCCSQLASVVRSQPRCLCQVLGGGGGGGIMGFTINQTLALALPGACNVKTPPVSACNVANGPATSPTISPSDTPASSPTDASNIEPESPATSPGPEVNGIPAAGGGSKTVGQASSGASLTNIPNFLPNVVTVFLVFTGFYRFTVIFIN</sequence>
<feature type="transmembrane region" description="Helical" evidence="9">
    <location>
        <begin position="173"/>
        <end position="195"/>
    </location>
</feature>
<keyword evidence="4 10" id="KW-0732">Signal</keyword>
<dbReference type="Pfam" id="PF14368">
    <property type="entry name" value="LTP_2"/>
    <property type="match status" value="1"/>
</dbReference>
<dbReference type="Proteomes" id="UP001417504">
    <property type="component" value="Unassembled WGS sequence"/>
</dbReference>
<feature type="domain" description="Bifunctional inhibitor/plant lipid transfer protein/seed storage helical" evidence="11">
    <location>
        <begin position="25"/>
        <end position="104"/>
    </location>
</feature>
<evidence type="ECO:0000256" key="1">
    <source>
        <dbReference type="ARBA" id="ARBA00004609"/>
    </source>
</evidence>
<feature type="compositionally biased region" description="Low complexity" evidence="8">
    <location>
        <begin position="112"/>
        <end position="130"/>
    </location>
</feature>
<dbReference type="InterPro" id="IPR016140">
    <property type="entry name" value="Bifunc_inhib/LTP/seed_store"/>
</dbReference>
<dbReference type="EMBL" id="JBBNAE010000002">
    <property type="protein sequence ID" value="KAK9146629.1"/>
    <property type="molecule type" value="Genomic_DNA"/>
</dbReference>
<dbReference type="CDD" id="cd00010">
    <property type="entry name" value="AAI_LTSS"/>
    <property type="match status" value="1"/>
</dbReference>
<evidence type="ECO:0000259" key="11">
    <source>
        <dbReference type="SMART" id="SM00499"/>
    </source>
</evidence>
<dbReference type="GO" id="GO:0006869">
    <property type="term" value="P:lipid transport"/>
    <property type="evidence" value="ECO:0007669"/>
    <property type="project" value="InterPro"/>
</dbReference>
<dbReference type="AlphaFoldDB" id="A0AAP0K7R0"/>
<feature type="region of interest" description="Disordered" evidence="8">
    <location>
        <begin position="112"/>
        <end position="161"/>
    </location>
</feature>
<keyword evidence="6" id="KW-0325">Glycoprotein</keyword>
<dbReference type="FunFam" id="1.10.110.10:FF:000001">
    <property type="entry name" value="Bifunctional inhibitor/lipid-transfer protein/seed storage 2S albumin superfamily protein"/>
    <property type="match status" value="1"/>
</dbReference>
<dbReference type="InterPro" id="IPR043325">
    <property type="entry name" value="LTSS"/>
</dbReference>
<evidence type="ECO:0000256" key="6">
    <source>
        <dbReference type="ARBA" id="ARBA00023180"/>
    </source>
</evidence>
<dbReference type="PRINTS" id="PR00382">
    <property type="entry name" value="LIPIDTRNSFER"/>
</dbReference>
<dbReference type="GO" id="GO:0098552">
    <property type="term" value="C:side of membrane"/>
    <property type="evidence" value="ECO:0007669"/>
    <property type="project" value="UniProtKB-KW"/>
</dbReference>
<dbReference type="Gene3D" id="1.10.110.10">
    <property type="entry name" value="Plant lipid-transfer and hydrophobic proteins"/>
    <property type="match status" value="1"/>
</dbReference>
<evidence type="ECO:0000313" key="12">
    <source>
        <dbReference type="EMBL" id="KAK9146629.1"/>
    </source>
</evidence>
<keyword evidence="13" id="KW-1185">Reference proteome</keyword>
<dbReference type="SMART" id="SM00499">
    <property type="entry name" value="AAI"/>
    <property type="match status" value="1"/>
</dbReference>
<dbReference type="InterPro" id="IPR000528">
    <property type="entry name" value="Plant_nsLTP"/>
</dbReference>
<keyword evidence="3" id="KW-0336">GPI-anchor</keyword>
<proteinExistence type="inferred from homology"/>
<evidence type="ECO:0000256" key="3">
    <source>
        <dbReference type="ARBA" id="ARBA00022622"/>
    </source>
</evidence>
<comment type="similarity">
    <text evidence="2">Belongs to the plant LTP family.</text>
</comment>
<protein>
    <recommendedName>
        <fullName evidence="11">Bifunctional inhibitor/plant lipid transfer protein/seed storage helical domain-containing protein</fullName>
    </recommendedName>
</protein>
<comment type="subcellular location">
    <subcellularLocation>
        <location evidence="1">Cell membrane</location>
        <topology evidence="1">Lipid-anchor</topology>
        <topology evidence="1">GPI-anchor</topology>
    </subcellularLocation>
</comment>
<dbReference type="SUPFAM" id="SSF47699">
    <property type="entry name" value="Bifunctional inhibitor/lipid-transfer protein/seed storage 2S albumin"/>
    <property type="match status" value="1"/>
</dbReference>
<dbReference type="GO" id="GO:0005886">
    <property type="term" value="C:plasma membrane"/>
    <property type="evidence" value="ECO:0007669"/>
    <property type="project" value="UniProtKB-SubCell"/>
</dbReference>
<evidence type="ECO:0000313" key="13">
    <source>
        <dbReference type="Proteomes" id="UP001417504"/>
    </source>
</evidence>
<evidence type="ECO:0000256" key="5">
    <source>
        <dbReference type="ARBA" id="ARBA00023157"/>
    </source>
</evidence>
<evidence type="ECO:0000256" key="9">
    <source>
        <dbReference type="SAM" id="Phobius"/>
    </source>
</evidence>
<evidence type="ECO:0000256" key="2">
    <source>
        <dbReference type="ARBA" id="ARBA00009748"/>
    </source>
</evidence>
<feature type="chain" id="PRO_5042896340" description="Bifunctional inhibitor/plant lipid transfer protein/seed storage helical domain-containing protein" evidence="10">
    <location>
        <begin position="22"/>
        <end position="196"/>
    </location>
</feature>
<dbReference type="InterPro" id="IPR036312">
    <property type="entry name" value="Bifun_inhib/LTP/seed_sf"/>
</dbReference>
<dbReference type="GO" id="GO:0008289">
    <property type="term" value="F:lipid binding"/>
    <property type="evidence" value="ECO:0007669"/>
    <property type="project" value="InterPro"/>
</dbReference>
<keyword evidence="9" id="KW-0472">Membrane</keyword>
<organism evidence="12 13">
    <name type="scientific">Stephania japonica</name>
    <dbReference type="NCBI Taxonomy" id="461633"/>
    <lineage>
        <taxon>Eukaryota</taxon>
        <taxon>Viridiplantae</taxon>
        <taxon>Streptophyta</taxon>
        <taxon>Embryophyta</taxon>
        <taxon>Tracheophyta</taxon>
        <taxon>Spermatophyta</taxon>
        <taxon>Magnoliopsida</taxon>
        <taxon>Ranunculales</taxon>
        <taxon>Menispermaceae</taxon>
        <taxon>Menispermoideae</taxon>
        <taxon>Cissampelideae</taxon>
        <taxon>Stephania</taxon>
    </lineage>
</organism>
<keyword evidence="7" id="KW-0449">Lipoprotein</keyword>
<keyword evidence="9" id="KW-1133">Transmembrane helix</keyword>
<feature type="signal peptide" evidence="10">
    <location>
        <begin position="1"/>
        <end position="21"/>
    </location>
</feature>
<keyword evidence="5" id="KW-1015">Disulfide bond</keyword>
<evidence type="ECO:0000256" key="7">
    <source>
        <dbReference type="ARBA" id="ARBA00023288"/>
    </source>
</evidence>
<evidence type="ECO:0000256" key="4">
    <source>
        <dbReference type="ARBA" id="ARBA00022729"/>
    </source>
</evidence>
<dbReference type="PANTHER" id="PTHR33044">
    <property type="entry name" value="BIFUNCTIONAL INHIBITOR/LIPID-TRANSFER PROTEIN/SEED STORAGE 2S ALBUMIN SUPERFAMILY PROTEIN-RELATED"/>
    <property type="match status" value="1"/>
</dbReference>
<gene>
    <name evidence="12" type="ORF">Sjap_006532</name>
</gene>
<comment type="caution">
    <text evidence="12">The sequence shown here is derived from an EMBL/GenBank/DDBJ whole genome shotgun (WGS) entry which is preliminary data.</text>
</comment>